<gene>
    <name evidence="2" type="ORF">RM697_08935</name>
</gene>
<evidence type="ECO:0000313" key="2">
    <source>
        <dbReference type="EMBL" id="MDT0558771.1"/>
    </source>
</evidence>
<name>A0ABU2YKS6_9FLAO</name>
<dbReference type="Proteomes" id="UP001259492">
    <property type="component" value="Unassembled WGS sequence"/>
</dbReference>
<feature type="transmembrane region" description="Helical" evidence="1">
    <location>
        <begin position="76"/>
        <end position="96"/>
    </location>
</feature>
<proteinExistence type="predicted"/>
<organism evidence="2 3">
    <name type="scientific">Microcosmobacter mediterraneus</name>
    <dbReference type="NCBI Taxonomy" id="3075607"/>
    <lineage>
        <taxon>Bacteria</taxon>
        <taxon>Pseudomonadati</taxon>
        <taxon>Bacteroidota</taxon>
        <taxon>Flavobacteriia</taxon>
        <taxon>Flavobacteriales</taxon>
        <taxon>Flavobacteriaceae</taxon>
        <taxon>Microcosmobacter</taxon>
    </lineage>
</organism>
<comment type="caution">
    <text evidence="2">The sequence shown here is derived from an EMBL/GenBank/DDBJ whole genome shotgun (WGS) entry which is preliminary data.</text>
</comment>
<dbReference type="RefSeq" id="WP_311427536.1">
    <property type="nucleotide sequence ID" value="NZ_JAVRIA010000004.1"/>
</dbReference>
<feature type="transmembrane region" description="Helical" evidence="1">
    <location>
        <begin position="137"/>
        <end position="159"/>
    </location>
</feature>
<accession>A0ABU2YKS6</accession>
<sequence length="234" mass="28037">MEEFLRANYGLLTHGVELTSAIVGLSMYKKFRGSYVKYFIWFLCAVALIELIGSYPKYFIKWDLYHIIENTLIEENYWWFELLWSLGATIFLSWYLQQVNSIAYYKNVIKYIRYVFIVVTIIYLFKDWTAIFYPDSSFIGVTGSIVVVFSAFLLFLDFLLSDKILIFFKDINFYISSILFIWYLSTTSLVFYEIYFDKADWNFVFLKWQIYLIANMFMYLSFSIALLCCKPQNK</sequence>
<reference evidence="2 3" key="1">
    <citation type="submission" date="2023-09" db="EMBL/GenBank/DDBJ databases">
        <authorList>
            <person name="Rey-Velasco X."/>
        </authorList>
    </citation>
    <scope>NUCLEOTIDE SEQUENCE [LARGE SCALE GENOMIC DNA]</scope>
    <source>
        <strain evidence="2 3">W332</strain>
    </source>
</reference>
<evidence type="ECO:0000313" key="3">
    <source>
        <dbReference type="Proteomes" id="UP001259492"/>
    </source>
</evidence>
<keyword evidence="1" id="KW-0472">Membrane</keyword>
<keyword evidence="1" id="KW-1133">Transmembrane helix</keyword>
<keyword evidence="1" id="KW-0812">Transmembrane</keyword>
<dbReference type="EMBL" id="JAVRIA010000004">
    <property type="protein sequence ID" value="MDT0558771.1"/>
    <property type="molecule type" value="Genomic_DNA"/>
</dbReference>
<evidence type="ECO:0000256" key="1">
    <source>
        <dbReference type="SAM" id="Phobius"/>
    </source>
</evidence>
<feature type="transmembrane region" description="Helical" evidence="1">
    <location>
        <begin position="208"/>
        <end position="229"/>
    </location>
</feature>
<protein>
    <submittedName>
        <fullName evidence="2">Uncharacterized protein</fullName>
    </submittedName>
</protein>
<feature type="transmembrane region" description="Helical" evidence="1">
    <location>
        <begin position="35"/>
        <end position="56"/>
    </location>
</feature>
<feature type="transmembrane region" description="Helical" evidence="1">
    <location>
        <begin position="171"/>
        <end position="196"/>
    </location>
</feature>
<feature type="transmembrane region" description="Helical" evidence="1">
    <location>
        <begin position="108"/>
        <end position="125"/>
    </location>
</feature>
<keyword evidence="3" id="KW-1185">Reference proteome</keyword>